<feature type="domain" description="PKD" evidence="3">
    <location>
        <begin position="635"/>
        <end position="674"/>
    </location>
</feature>
<evidence type="ECO:0000313" key="5">
    <source>
        <dbReference type="Proteomes" id="UP000683507"/>
    </source>
</evidence>
<dbReference type="Pfam" id="PF18911">
    <property type="entry name" value="PKD_4"/>
    <property type="match status" value="2"/>
</dbReference>
<protein>
    <recommendedName>
        <fullName evidence="3">PKD domain-containing protein</fullName>
    </recommendedName>
</protein>
<dbReference type="InterPro" id="IPR013783">
    <property type="entry name" value="Ig-like_fold"/>
</dbReference>
<dbReference type="Gene3D" id="2.60.40.10">
    <property type="entry name" value="Immunoglobulins"/>
    <property type="match status" value="2"/>
</dbReference>
<dbReference type="InterPro" id="IPR000601">
    <property type="entry name" value="PKD_dom"/>
</dbReference>
<dbReference type="SUPFAM" id="SSF49299">
    <property type="entry name" value="PKD domain"/>
    <property type="match status" value="2"/>
</dbReference>
<dbReference type="InterPro" id="IPR022409">
    <property type="entry name" value="PKD/Chitinase_dom"/>
</dbReference>
<dbReference type="CDD" id="cd00146">
    <property type="entry name" value="PKD"/>
    <property type="match status" value="2"/>
</dbReference>
<organism evidence="4 5">
    <name type="scientific">Parvicella tangerina</name>
    <dbReference type="NCBI Taxonomy" id="2829795"/>
    <lineage>
        <taxon>Bacteria</taxon>
        <taxon>Pseudomonadati</taxon>
        <taxon>Bacteroidota</taxon>
        <taxon>Flavobacteriia</taxon>
        <taxon>Flavobacteriales</taxon>
        <taxon>Parvicellaceae</taxon>
        <taxon>Parvicella</taxon>
    </lineage>
</organism>
<dbReference type="Proteomes" id="UP000683507">
    <property type="component" value="Chromosome"/>
</dbReference>
<feature type="chain" id="PRO_5036919919" description="PKD domain-containing protein" evidence="2">
    <location>
        <begin position="19"/>
        <end position="777"/>
    </location>
</feature>
<accession>A0A916JNQ2</accession>
<dbReference type="NCBIfam" id="TIGR04183">
    <property type="entry name" value="Por_Secre_tail"/>
    <property type="match status" value="1"/>
</dbReference>
<feature type="signal peptide" evidence="2">
    <location>
        <begin position="1"/>
        <end position="18"/>
    </location>
</feature>
<dbReference type="InterPro" id="IPR035986">
    <property type="entry name" value="PKD_dom_sf"/>
</dbReference>
<feature type="domain" description="PKD" evidence="3">
    <location>
        <begin position="420"/>
        <end position="464"/>
    </location>
</feature>
<reference evidence="4" key="1">
    <citation type="submission" date="2021-04" db="EMBL/GenBank/DDBJ databases">
        <authorList>
            <person name="Rodrigo-Torres L."/>
            <person name="Arahal R. D."/>
            <person name="Lucena T."/>
        </authorList>
    </citation>
    <scope>NUCLEOTIDE SEQUENCE</scope>
    <source>
        <strain evidence="4">AS29M-1</strain>
    </source>
</reference>
<keyword evidence="1 2" id="KW-0732">Signal</keyword>
<dbReference type="Pfam" id="PF18962">
    <property type="entry name" value="Por_Secre_tail"/>
    <property type="match status" value="1"/>
</dbReference>
<dbReference type="RefSeq" id="WP_258542141.1">
    <property type="nucleotide sequence ID" value="NZ_OU015584.1"/>
</dbReference>
<dbReference type="AlphaFoldDB" id="A0A916JNQ2"/>
<keyword evidence="5" id="KW-1185">Reference proteome</keyword>
<evidence type="ECO:0000256" key="2">
    <source>
        <dbReference type="SAM" id="SignalP"/>
    </source>
</evidence>
<evidence type="ECO:0000313" key="4">
    <source>
        <dbReference type="EMBL" id="CAG5082518.1"/>
    </source>
</evidence>
<evidence type="ECO:0000256" key="1">
    <source>
        <dbReference type="ARBA" id="ARBA00022729"/>
    </source>
</evidence>
<name>A0A916JNQ2_9FLAO</name>
<dbReference type="InterPro" id="IPR026444">
    <property type="entry name" value="Secre_tail"/>
</dbReference>
<sequence length="777" mass="85719">MRKLFTLLLLYGFTPYIAQQNIAGYRYWFDDDFTNVQETNISPVATFQLNTAIDANHLNDGLHVLNIQFSDENGVFSSVLSRFVTKNTPSSVADVKITAWEYWFDLDHSSATISSVPATDVLDVSTTINGSSLSNGLHIINFRFQDNKGNWSSVLSRFVTKAPSTLSVSNHITEWEYWFDEDYGNVTSSSIAPTNVAQLTTMVDASSLNNGLHVLNIRFKDEREQWSSVLSRFVTKTNEQLIVSNKISEWEYWFDEDYQSMTATPVTPNAAVQINDLVSGNGLTNGLHILHLRFKDELGQYSSVLSRFVIKSIVEPATPNLITSYRYWFNDGDSAMIIQHLPSPTSVYHLTVPIAMSHLPKGDYQVNFQFKDTLQHWSSVLSDSVYKNSLPVALFDGDTLNFCDSALVQFNDGSIDANQWFWTFGDGGSSTAQNPDHQYSSAGFYDVALTVTDTISGLDSTVTVVSYINSFATPNPAITAIDNDSICFGSETRLMVDENANILWSTSETNDTITAAAEGWHFVNLSNANYNVCSAEDSIYITEMPMLTVDLGNDTAICDGNSLDLSAPAATSWLWSTTATTQDISVSTAGFYFVDIFDELGCSSRDSIEVGINPLAIADFSYTASIGDIDFTSLSTDAIDFSWVFDDGNTSSIENPSNSYLQDGTYHVCLTVSNDCNTDVYCEDIVIQGIGIDDLSSAPLMALYPNPVIDEANLIISGNASEVYQVRIFSATGQLVHQEQVKGNSTQLIRLASLVPGNYILQVSSEKSRSSLKFVKL</sequence>
<dbReference type="SMART" id="SM00089">
    <property type="entry name" value="PKD"/>
    <property type="match status" value="2"/>
</dbReference>
<evidence type="ECO:0000259" key="3">
    <source>
        <dbReference type="PROSITE" id="PS50093"/>
    </source>
</evidence>
<gene>
    <name evidence="4" type="ORF">CRYO30217_01939</name>
</gene>
<dbReference type="PROSITE" id="PS50093">
    <property type="entry name" value="PKD"/>
    <property type="match status" value="2"/>
</dbReference>
<dbReference type="EMBL" id="OU015584">
    <property type="protein sequence ID" value="CAG5082518.1"/>
    <property type="molecule type" value="Genomic_DNA"/>
</dbReference>
<proteinExistence type="predicted"/>
<dbReference type="KEGG" id="ptan:CRYO30217_01939"/>